<dbReference type="CTD" id="11238"/>
<dbReference type="Gene3D" id="3.10.200.10">
    <property type="entry name" value="Alpha carbonic anhydrase"/>
    <property type="match status" value="1"/>
</dbReference>
<proteinExistence type="inferred from homology"/>
<dbReference type="InterPro" id="IPR023561">
    <property type="entry name" value="Carbonic_anhydrase_a-class"/>
</dbReference>
<sequence length="335" mass="38343">MSVGAWLYSSKVPSSYLGADQDFKLKMVMMSRLRVILQASPCKAQWRRFQIPRSMLARPCSLYTCTYKTRNRALHPLWESVDLVPGGERQSPINVRWRNSVYDPGLELLTVSYDLTTCLRVWNNRYSFLVELEDSADNSGESQTCLWSHLELKGQFHAVILLVVFQLYLVHQNAIQFESFEDAALEEDGLAMVGIFFKLGKHHKELQKLVDTMASITHEDMLVEFGSFDPSCLMPTCPDYWTYSGSLTIPPLSESVTWIIKKQPIEADHDQLEQFRTLLFTSEGEKEKRMVNNFRPLQPLMNCTVSSSFPHDYVLNIQAKPKSSTSQVTPLDAII</sequence>
<dbReference type="FunCoup" id="A0A340Y3Z6">
    <property type="interactions" value="239"/>
</dbReference>
<dbReference type="AlphaFoldDB" id="A0A340Y3Z6"/>
<dbReference type="Pfam" id="PF00194">
    <property type="entry name" value="Carb_anhydrase"/>
    <property type="match status" value="1"/>
</dbReference>
<comment type="similarity">
    <text evidence="1">Belongs to the alpha-carbonic anhydrase family.</text>
</comment>
<dbReference type="PROSITE" id="PS51144">
    <property type="entry name" value="ALPHA_CA_2"/>
    <property type="match status" value="1"/>
</dbReference>
<evidence type="ECO:0000259" key="2">
    <source>
        <dbReference type="PROSITE" id="PS51144"/>
    </source>
</evidence>
<accession>A0A340Y3Z6</accession>
<dbReference type="Proteomes" id="UP000265300">
    <property type="component" value="Unplaced"/>
</dbReference>
<evidence type="ECO:0000256" key="1">
    <source>
        <dbReference type="ARBA" id="ARBA00010718"/>
    </source>
</evidence>
<dbReference type="SUPFAM" id="SSF51069">
    <property type="entry name" value="Carbonic anhydrase"/>
    <property type="match status" value="1"/>
</dbReference>
<reference evidence="4" key="1">
    <citation type="submission" date="2025-08" db="UniProtKB">
        <authorList>
            <consortium name="RefSeq"/>
        </authorList>
    </citation>
    <scope>IDENTIFICATION</scope>
</reference>
<keyword evidence="3" id="KW-1185">Reference proteome</keyword>
<gene>
    <name evidence="4" type="primary">CA5B</name>
</gene>
<evidence type="ECO:0000313" key="4">
    <source>
        <dbReference type="RefSeq" id="XP_007466399.1"/>
    </source>
</evidence>
<dbReference type="RefSeq" id="XP_007466399.1">
    <property type="nucleotide sequence ID" value="XM_007466337.1"/>
</dbReference>
<dbReference type="SMART" id="SM01057">
    <property type="entry name" value="Carb_anhydrase"/>
    <property type="match status" value="1"/>
</dbReference>
<dbReference type="GO" id="GO:0005739">
    <property type="term" value="C:mitochondrion"/>
    <property type="evidence" value="ECO:0007669"/>
    <property type="project" value="TreeGrafter"/>
</dbReference>
<dbReference type="InterPro" id="IPR036398">
    <property type="entry name" value="CA_dom_sf"/>
</dbReference>
<dbReference type="KEGG" id="lve:103089041"/>
<dbReference type="PANTHER" id="PTHR18952">
    <property type="entry name" value="CARBONIC ANHYDRASE"/>
    <property type="match status" value="1"/>
</dbReference>
<dbReference type="GO" id="GO:0004089">
    <property type="term" value="F:carbonate dehydratase activity"/>
    <property type="evidence" value="ECO:0007669"/>
    <property type="project" value="InterPro"/>
</dbReference>
<dbReference type="InterPro" id="IPR001148">
    <property type="entry name" value="CA_dom"/>
</dbReference>
<dbReference type="STRING" id="118797.A0A340Y3Z6"/>
<evidence type="ECO:0000313" key="3">
    <source>
        <dbReference type="Proteomes" id="UP000265300"/>
    </source>
</evidence>
<dbReference type="PANTHER" id="PTHR18952:SF25">
    <property type="entry name" value="CARBONIC ANHYDRASE 5B, MITOCHONDRIAL-RELATED"/>
    <property type="match status" value="1"/>
</dbReference>
<dbReference type="InParanoid" id="A0A340Y3Z6"/>
<dbReference type="OrthoDB" id="429145at2759"/>
<protein>
    <submittedName>
        <fullName evidence="4">LOW QUALITY PROTEIN: carbonic anhydrase 5B, mitochondrial</fullName>
    </submittedName>
</protein>
<feature type="domain" description="Alpha-carbonic anhydrase" evidence="2">
    <location>
        <begin position="63"/>
        <end position="309"/>
    </location>
</feature>
<dbReference type="GO" id="GO:0008270">
    <property type="term" value="F:zinc ion binding"/>
    <property type="evidence" value="ECO:0007669"/>
    <property type="project" value="InterPro"/>
</dbReference>
<name>A0A340Y3Z6_LIPVE</name>
<dbReference type="GeneID" id="103089041"/>
<organism evidence="3 4">
    <name type="scientific">Lipotes vexillifer</name>
    <name type="common">Yangtze river dolphin</name>
    <dbReference type="NCBI Taxonomy" id="118797"/>
    <lineage>
        <taxon>Eukaryota</taxon>
        <taxon>Metazoa</taxon>
        <taxon>Chordata</taxon>
        <taxon>Craniata</taxon>
        <taxon>Vertebrata</taxon>
        <taxon>Euteleostomi</taxon>
        <taxon>Mammalia</taxon>
        <taxon>Eutheria</taxon>
        <taxon>Laurasiatheria</taxon>
        <taxon>Artiodactyla</taxon>
        <taxon>Whippomorpha</taxon>
        <taxon>Cetacea</taxon>
        <taxon>Odontoceti</taxon>
        <taxon>Lipotidae</taxon>
        <taxon>Lipotes</taxon>
    </lineage>
</organism>